<evidence type="ECO:0000313" key="2">
    <source>
        <dbReference type="EMBL" id="RXF66980.1"/>
    </source>
</evidence>
<feature type="domain" description="NADPH-dependent FMN reductase-like" evidence="1">
    <location>
        <begin position="7"/>
        <end position="138"/>
    </location>
</feature>
<dbReference type="AlphaFoldDB" id="A0A4Q0M2A9"/>
<dbReference type="InterPro" id="IPR005025">
    <property type="entry name" value="FMN_Rdtase-like_dom"/>
</dbReference>
<dbReference type="GO" id="GO:0016491">
    <property type="term" value="F:oxidoreductase activity"/>
    <property type="evidence" value="ECO:0007669"/>
    <property type="project" value="InterPro"/>
</dbReference>
<dbReference type="GO" id="GO:0005829">
    <property type="term" value="C:cytosol"/>
    <property type="evidence" value="ECO:0007669"/>
    <property type="project" value="TreeGrafter"/>
</dbReference>
<dbReference type="RefSeq" id="WP_128779573.1">
    <property type="nucleotide sequence ID" value="NZ_RYFI01000041.1"/>
</dbReference>
<dbReference type="GO" id="GO:0010181">
    <property type="term" value="F:FMN binding"/>
    <property type="evidence" value="ECO:0007669"/>
    <property type="project" value="TreeGrafter"/>
</dbReference>
<keyword evidence="3" id="KW-1185">Reference proteome</keyword>
<organism evidence="2 3">
    <name type="scientific">Hansschlegelia zhihuaiae</name>
    <dbReference type="NCBI Taxonomy" id="405005"/>
    <lineage>
        <taxon>Bacteria</taxon>
        <taxon>Pseudomonadati</taxon>
        <taxon>Pseudomonadota</taxon>
        <taxon>Alphaproteobacteria</taxon>
        <taxon>Hyphomicrobiales</taxon>
        <taxon>Methylopilaceae</taxon>
        <taxon>Hansschlegelia</taxon>
    </lineage>
</organism>
<dbReference type="PANTHER" id="PTHR30543">
    <property type="entry name" value="CHROMATE REDUCTASE"/>
    <property type="match status" value="1"/>
</dbReference>
<dbReference type="Gene3D" id="3.40.50.360">
    <property type="match status" value="1"/>
</dbReference>
<dbReference type="PANTHER" id="PTHR30543:SF21">
    <property type="entry name" value="NAD(P)H-DEPENDENT FMN REDUCTASE LOT6"/>
    <property type="match status" value="1"/>
</dbReference>
<dbReference type="OrthoDB" id="9812295at2"/>
<protein>
    <submittedName>
        <fullName evidence="2">NADPH-dependent oxidoreductase</fullName>
    </submittedName>
</protein>
<name>A0A4Q0M2A9_9HYPH</name>
<proteinExistence type="predicted"/>
<sequence length="184" mass="20183">MPTMLTLALIYGSVRPGRLCDAVAGWAEAEIRRDGFWAVDVIDPAARDFPADDAELRRRIDRADCAVVVTPEYNGSFPAPLKALIDSVHDEWRAKPVAFVSYGGRSGGLRAVEQLRLVFGELDAVAIRDGVSFQHAWDAFGPDGEPIDAARPRRAAARMLARLRWWTVALKAAREADLGREVAA</sequence>
<gene>
    <name evidence="2" type="ORF">EK403_21895</name>
</gene>
<dbReference type="Proteomes" id="UP000289708">
    <property type="component" value="Unassembled WGS sequence"/>
</dbReference>
<evidence type="ECO:0000259" key="1">
    <source>
        <dbReference type="Pfam" id="PF03358"/>
    </source>
</evidence>
<dbReference type="SUPFAM" id="SSF52218">
    <property type="entry name" value="Flavoproteins"/>
    <property type="match status" value="1"/>
</dbReference>
<dbReference type="InterPro" id="IPR050712">
    <property type="entry name" value="NAD(P)H-dep_reductase"/>
</dbReference>
<reference evidence="2 3" key="1">
    <citation type="submission" date="2018-12" db="EMBL/GenBank/DDBJ databases">
        <title>bacterium Hansschlegelia zhihuaiae S113.</title>
        <authorList>
            <person name="He J."/>
        </authorList>
    </citation>
    <scope>NUCLEOTIDE SEQUENCE [LARGE SCALE GENOMIC DNA]</scope>
    <source>
        <strain evidence="2 3">S 113</strain>
    </source>
</reference>
<dbReference type="Pfam" id="PF03358">
    <property type="entry name" value="FMN_red"/>
    <property type="match status" value="1"/>
</dbReference>
<dbReference type="InterPro" id="IPR029039">
    <property type="entry name" value="Flavoprotein-like_sf"/>
</dbReference>
<evidence type="ECO:0000313" key="3">
    <source>
        <dbReference type="Proteomes" id="UP000289708"/>
    </source>
</evidence>
<comment type="caution">
    <text evidence="2">The sequence shown here is derived from an EMBL/GenBank/DDBJ whole genome shotgun (WGS) entry which is preliminary data.</text>
</comment>
<dbReference type="EMBL" id="RYFI01000041">
    <property type="protein sequence ID" value="RXF66980.1"/>
    <property type="molecule type" value="Genomic_DNA"/>
</dbReference>
<accession>A0A4Q0M2A9</accession>